<proteinExistence type="predicted"/>
<protein>
    <submittedName>
        <fullName evidence="2">Uncharacterized protein</fullName>
    </submittedName>
</protein>
<dbReference type="EMBL" id="BQKI01000007">
    <property type="protein sequence ID" value="GJM99381.1"/>
    <property type="molecule type" value="Genomic_DNA"/>
</dbReference>
<accession>A0AAV5CNB0</accession>
<evidence type="ECO:0000313" key="3">
    <source>
        <dbReference type="Proteomes" id="UP001054889"/>
    </source>
</evidence>
<feature type="region of interest" description="Disordered" evidence="1">
    <location>
        <begin position="17"/>
        <end position="36"/>
    </location>
</feature>
<organism evidence="2 3">
    <name type="scientific">Eleusine coracana subsp. coracana</name>
    <dbReference type="NCBI Taxonomy" id="191504"/>
    <lineage>
        <taxon>Eukaryota</taxon>
        <taxon>Viridiplantae</taxon>
        <taxon>Streptophyta</taxon>
        <taxon>Embryophyta</taxon>
        <taxon>Tracheophyta</taxon>
        <taxon>Spermatophyta</taxon>
        <taxon>Magnoliopsida</taxon>
        <taxon>Liliopsida</taxon>
        <taxon>Poales</taxon>
        <taxon>Poaceae</taxon>
        <taxon>PACMAD clade</taxon>
        <taxon>Chloridoideae</taxon>
        <taxon>Cynodonteae</taxon>
        <taxon>Eleusininae</taxon>
        <taxon>Eleusine</taxon>
    </lineage>
</organism>
<reference evidence="2" key="1">
    <citation type="journal article" date="2018" name="DNA Res.">
        <title>Multiple hybrid de novo genome assembly of finger millet, an orphan allotetraploid crop.</title>
        <authorList>
            <person name="Hatakeyama M."/>
            <person name="Aluri S."/>
            <person name="Balachadran M.T."/>
            <person name="Sivarajan S.R."/>
            <person name="Patrignani A."/>
            <person name="Gruter S."/>
            <person name="Poveda L."/>
            <person name="Shimizu-Inatsugi R."/>
            <person name="Baeten J."/>
            <person name="Francoijs K.J."/>
            <person name="Nataraja K.N."/>
            <person name="Reddy Y.A.N."/>
            <person name="Phadnis S."/>
            <person name="Ravikumar R.L."/>
            <person name="Schlapbach R."/>
            <person name="Sreeman S.M."/>
            <person name="Shimizu K.K."/>
        </authorList>
    </citation>
    <scope>NUCLEOTIDE SEQUENCE</scope>
</reference>
<gene>
    <name evidence="2" type="primary">ga16474</name>
    <name evidence="2" type="ORF">PR202_ga16474</name>
</gene>
<dbReference type="Proteomes" id="UP001054889">
    <property type="component" value="Unassembled WGS sequence"/>
</dbReference>
<dbReference type="AlphaFoldDB" id="A0AAV5CNB0"/>
<keyword evidence="3" id="KW-1185">Reference proteome</keyword>
<evidence type="ECO:0000313" key="2">
    <source>
        <dbReference type="EMBL" id="GJM99381.1"/>
    </source>
</evidence>
<name>A0AAV5CNB0_ELECO</name>
<comment type="caution">
    <text evidence="2">The sequence shown here is derived from an EMBL/GenBank/DDBJ whole genome shotgun (WGS) entry which is preliminary data.</text>
</comment>
<reference evidence="2" key="2">
    <citation type="submission" date="2021-12" db="EMBL/GenBank/DDBJ databases">
        <title>Resequencing data analysis of finger millet.</title>
        <authorList>
            <person name="Hatakeyama M."/>
            <person name="Aluri S."/>
            <person name="Balachadran M.T."/>
            <person name="Sivarajan S.R."/>
            <person name="Poveda L."/>
            <person name="Shimizu-Inatsugi R."/>
            <person name="Schlapbach R."/>
            <person name="Sreeman S.M."/>
            <person name="Shimizu K.K."/>
        </authorList>
    </citation>
    <scope>NUCLEOTIDE SEQUENCE</scope>
</reference>
<sequence>MAAVVVVTSFLVAPRLRGGGKPSSAGAAQRARRSASSSAPRFAAQVLKLADVPTGSAFPHAWRREVSAAMARVTKCTLAASARPHKLFASDIVRDSKEHMKTDYANFMMDTLKKEMRYDISVWVCGYTKNIGFVKQRGINMSRAGEVQGSSVWIHGVGARQISISSNRKGSETNLIHPHYHNSFCIIAGGGEEPKVISHELPQNTGDWGKGKPLKCPDLNLDLCISPPCQEEPMKPVKREAGLCFSCSLGLPKSTDCKCSNFLGLRTAMLDFRSLEMK</sequence>
<feature type="compositionally biased region" description="Low complexity" evidence="1">
    <location>
        <begin position="23"/>
        <end position="36"/>
    </location>
</feature>
<evidence type="ECO:0000256" key="1">
    <source>
        <dbReference type="SAM" id="MobiDB-lite"/>
    </source>
</evidence>